<evidence type="ECO:0000256" key="1">
    <source>
        <dbReference type="SAM" id="Coils"/>
    </source>
</evidence>
<name>A0A8J8P3W0_HALGN</name>
<evidence type="ECO:0000313" key="2">
    <source>
        <dbReference type="EMBL" id="TNV85136.1"/>
    </source>
</evidence>
<gene>
    <name evidence="2" type="ORF">FGO68_gene3908</name>
</gene>
<dbReference type="PANTHER" id="PTHR19327:SF0">
    <property type="entry name" value="GOLGIN SUBFAMILY A MEMBER 4"/>
    <property type="match status" value="1"/>
</dbReference>
<dbReference type="Proteomes" id="UP000785679">
    <property type="component" value="Unassembled WGS sequence"/>
</dbReference>
<keyword evidence="1" id="KW-0175">Coiled coil</keyword>
<dbReference type="EMBL" id="RRYP01002110">
    <property type="protein sequence ID" value="TNV85136.1"/>
    <property type="molecule type" value="Genomic_DNA"/>
</dbReference>
<sequence length="1111" mass="127543">MIEILNLGLLLDLADFKHLYEQLQEPSMKQFNELGEFHQVDIASLQEGSQIILTSKSPLHHPDNLLAANDSLHATMDRLITLKHLLLTDLLNKMAVLSDKQHSISQTAVPILENFDESLERLKSIELHTSIKAAYSEKYTLADVYYEQSKMQKWRDTCVRQFEVQKQKDAKLQQQVDLINEKADCVDAHKAEMHQMNPNSNEEAQSIIYASNVATMGAFFEDCEMITNTINIMKSAAEKYLLSLEKQEQDFKTLLKPKKFIASYPAILKEVNRRVAFNHFSQNRLIPYIEEVNVMFAKEKQERSTFLKTYGDVIPQDFIPQLKVVPSPIPINFFNPDQECQLPLVDDWIDLSSITCPGDYYSQIQSLSAEDLDRIPSRQPLQEMTLPAKDQENILNEGPRVKVGAVYLSEEMKELKKNYNKCHELNKRLHNHLQELTSSYESEINAKVSEIQALKSFVSDEQMQNSPTLKAVKSKEEDRVAKVYKLLSNICQTNYQYMQQNVTNYQTSSKDKPHLSMSISGYSARIKDLEGEIEVLKGQLSEAQGKQQGLSKSDHIKYVNQLHEVYRAEIEKVQKEKNDLVANYQVCAQRLDDLKGSLSSLEEIIHNERAGKVQALNELTYKKIEMERLQEDFVSKTRDLKRAYEEKIFNLQTEIIEKDSKVEEFNLKIGEYQSKVREIQKEFDQQTVSFSKKVGEKKEECERFKVLADKANVKLAENQKELQSLTVNLEKLESHNDELSQKVTKYQGTVETVNCQLVNMKIINDNLTKLIEQKSLEVREANDRFREKQQACEKAQDVNEQLIQKIGTLSKRLEGMEQHNQDRLEKQSQQHRLQIATLEEQIAEGNLKIQQQNSIIDILNEAKDALEGHIESIQDKLNAYQILTKNEAEVQTEPEIQENIQDSDFEIQILELKESYDLQKQALIDTMLNFNGALQRGTLVLFVPVLPGLYVCLNISTSALNNLDSLSALSSHSSVVSTFKNTQAIHQNLTFAGGNLQAAVRHQYKTINKEILQASVILDVETLDAKTQAILNKFDMLVIGRCEGDERTGEAYLDRREIVLSDYMPDDEDDMQFEDPSPLKTQPITVNACRIKVCKLVALSPLEFNIYHFNY</sequence>
<dbReference type="AlphaFoldDB" id="A0A8J8P3W0"/>
<proteinExistence type="predicted"/>
<reference evidence="2" key="1">
    <citation type="submission" date="2019-06" db="EMBL/GenBank/DDBJ databases">
        <authorList>
            <person name="Zheng W."/>
        </authorList>
    </citation>
    <scope>NUCLEOTIDE SEQUENCE</scope>
    <source>
        <strain evidence="2">QDHG01</strain>
    </source>
</reference>
<feature type="coiled-coil region" evidence="1">
    <location>
        <begin position="708"/>
        <end position="876"/>
    </location>
</feature>
<feature type="coiled-coil region" evidence="1">
    <location>
        <begin position="519"/>
        <end position="583"/>
    </location>
</feature>
<feature type="coiled-coil region" evidence="1">
    <location>
        <begin position="626"/>
        <end position="682"/>
    </location>
</feature>
<comment type="caution">
    <text evidence="2">The sequence shown here is derived from an EMBL/GenBank/DDBJ whole genome shotgun (WGS) entry which is preliminary data.</text>
</comment>
<protein>
    <submittedName>
        <fullName evidence="2">Uncharacterized protein</fullName>
    </submittedName>
</protein>
<dbReference type="PANTHER" id="PTHR19327">
    <property type="entry name" value="GOLGIN"/>
    <property type="match status" value="1"/>
</dbReference>
<keyword evidence="3" id="KW-1185">Reference proteome</keyword>
<evidence type="ECO:0000313" key="3">
    <source>
        <dbReference type="Proteomes" id="UP000785679"/>
    </source>
</evidence>
<organism evidence="2 3">
    <name type="scientific">Halteria grandinella</name>
    <dbReference type="NCBI Taxonomy" id="5974"/>
    <lineage>
        <taxon>Eukaryota</taxon>
        <taxon>Sar</taxon>
        <taxon>Alveolata</taxon>
        <taxon>Ciliophora</taxon>
        <taxon>Intramacronucleata</taxon>
        <taxon>Spirotrichea</taxon>
        <taxon>Stichotrichia</taxon>
        <taxon>Sporadotrichida</taxon>
        <taxon>Halteriidae</taxon>
        <taxon>Halteria</taxon>
    </lineage>
</organism>
<dbReference type="OrthoDB" id="10646707at2759"/>
<accession>A0A8J8P3W0</accession>